<reference evidence="1" key="1">
    <citation type="submission" date="2019-11" db="EMBL/GenBank/DDBJ databases">
        <title>Microbial mats filling the niche in hypersaline microbial mats.</title>
        <authorList>
            <person name="Wong H.L."/>
            <person name="Macleod F.I."/>
            <person name="White R.A. III"/>
            <person name="Burns B.P."/>
        </authorList>
    </citation>
    <scope>NUCLEOTIDE SEQUENCE</scope>
    <source>
        <strain evidence="1">Rbin_158</strain>
    </source>
</reference>
<dbReference type="EMBL" id="WJJP01000050">
    <property type="protein sequence ID" value="MBD3323287.1"/>
    <property type="molecule type" value="Genomic_DNA"/>
</dbReference>
<evidence type="ECO:0000313" key="1">
    <source>
        <dbReference type="EMBL" id="MBD3323287.1"/>
    </source>
</evidence>
<comment type="caution">
    <text evidence="1">The sequence shown here is derived from an EMBL/GenBank/DDBJ whole genome shotgun (WGS) entry which is preliminary data.</text>
</comment>
<dbReference type="Proteomes" id="UP000649604">
    <property type="component" value="Unassembled WGS sequence"/>
</dbReference>
<dbReference type="AlphaFoldDB" id="A0A9D5JSN9"/>
<accession>A0A9D5JSN9</accession>
<evidence type="ECO:0000313" key="2">
    <source>
        <dbReference type="Proteomes" id="UP000649604"/>
    </source>
</evidence>
<gene>
    <name evidence="1" type="ORF">GF339_01810</name>
</gene>
<organism evidence="1 2">
    <name type="scientific">candidate division KSB3 bacterium</name>
    <dbReference type="NCBI Taxonomy" id="2044937"/>
    <lineage>
        <taxon>Bacteria</taxon>
        <taxon>candidate division KSB3</taxon>
    </lineage>
</organism>
<sequence>MQQYIITSAAGKRLIARAVAAHPAITKALQSGTVVVIAGTTNGYVAEEILKSLGQAEKFDRRRFFRGITLPPGQPTAKTGRLPDESEFPGDVIIVQGVWQPGTTIFDVVDDLQEGDVVLKGANAIDLDNQRAGILIGHPKGGTIGTAIQAVIGRRVRLMLPAGLEKRLSMDLDNAVDLLNTPGAQGPRMWPASGEIITELHAIALLTGAIAELIAAGGVCGAEGSVRLAVSGTPEQEAAARKLLDDILAEPPFSL</sequence>
<protein>
    <submittedName>
        <fullName evidence="1">Uncharacterized protein</fullName>
    </submittedName>
</protein>
<proteinExistence type="predicted"/>
<name>A0A9D5JSN9_9BACT</name>